<dbReference type="EMBL" id="FOZW01000019">
    <property type="protein sequence ID" value="SFT24338.1"/>
    <property type="molecule type" value="Genomic_DNA"/>
</dbReference>
<feature type="transmembrane region" description="Helical" evidence="4">
    <location>
        <begin position="286"/>
        <end position="307"/>
    </location>
</feature>
<dbReference type="Pfam" id="PF00535">
    <property type="entry name" value="Glycos_transf_2"/>
    <property type="match status" value="1"/>
</dbReference>
<feature type="domain" description="Glycosyltransferase 2-like" evidence="5">
    <location>
        <begin position="44"/>
        <end position="214"/>
    </location>
</feature>
<evidence type="ECO:0000259" key="5">
    <source>
        <dbReference type="Pfam" id="PF00535"/>
    </source>
</evidence>
<dbReference type="PANTHER" id="PTHR43630:SF1">
    <property type="entry name" value="POLY-BETA-1,6-N-ACETYL-D-GLUCOSAMINE SYNTHASE"/>
    <property type="match status" value="1"/>
</dbReference>
<dbReference type="Gene3D" id="3.90.550.10">
    <property type="entry name" value="Spore Coat Polysaccharide Biosynthesis Protein SpsA, Chain A"/>
    <property type="match status" value="1"/>
</dbReference>
<evidence type="ECO:0000256" key="4">
    <source>
        <dbReference type="SAM" id="Phobius"/>
    </source>
</evidence>
<accession>A0A1I6WED6</accession>
<keyword evidence="2" id="KW-0328">Glycosyltransferase</keyword>
<dbReference type="PANTHER" id="PTHR43630">
    <property type="entry name" value="POLY-BETA-1,6-N-ACETYL-D-GLUCOSAMINE SYNTHASE"/>
    <property type="match status" value="1"/>
</dbReference>
<dbReference type="InterPro" id="IPR001173">
    <property type="entry name" value="Glyco_trans_2-like"/>
</dbReference>
<evidence type="ECO:0000256" key="1">
    <source>
        <dbReference type="ARBA" id="ARBA00006739"/>
    </source>
</evidence>
<dbReference type="RefSeq" id="WP_092430515.1">
    <property type="nucleotide sequence ID" value="NZ_FNCL01000020.1"/>
</dbReference>
<keyword evidence="4" id="KW-0472">Membrane</keyword>
<evidence type="ECO:0000256" key="2">
    <source>
        <dbReference type="ARBA" id="ARBA00022676"/>
    </source>
</evidence>
<name>A0A1I6WED6_9RHOB</name>
<evidence type="ECO:0000313" key="7">
    <source>
        <dbReference type="Proteomes" id="UP000199392"/>
    </source>
</evidence>
<dbReference type="STRING" id="311180.SAMN04488050_11926"/>
<dbReference type="Proteomes" id="UP000199392">
    <property type="component" value="Unassembled WGS sequence"/>
</dbReference>
<keyword evidence="3" id="KW-0808">Transferase</keyword>
<evidence type="ECO:0000256" key="3">
    <source>
        <dbReference type="ARBA" id="ARBA00022679"/>
    </source>
</evidence>
<keyword evidence="4" id="KW-0812">Transmembrane</keyword>
<dbReference type="GO" id="GO:0016757">
    <property type="term" value="F:glycosyltransferase activity"/>
    <property type="evidence" value="ECO:0007669"/>
    <property type="project" value="UniProtKB-KW"/>
</dbReference>
<comment type="similarity">
    <text evidence="1">Belongs to the glycosyltransferase 2 family.</text>
</comment>
<evidence type="ECO:0000313" key="6">
    <source>
        <dbReference type="EMBL" id="SFT24338.1"/>
    </source>
</evidence>
<proteinExistence type="inferred from homology"/>
<sequence>MSSQIAPRALLTQCGMEISADGRADLKIAESPRPVIVLPCEVLVVIPTLNEAESIQACLESLLSDKPFMRTVRVVVADGGSTDGTQEIVRELCQELPELRLISNVARLQSAGINLAVSSEAASGFVYLVRCDAHALYPKGYVREVAEAMALKPEAASITTVMDATGSNSFQRACAWAMDTPLGSGGSGHRGGTKSGWVDHGHHAGFRLEWFQRIGGYDSSFSHNEDAEYDHRLGLAGGRVWLDSNIRLQYQVRPNCRSLMKQYWRYGNGRARTVLKHRMRPRLRQFVPVLNLLSIVASLAIAIFWPYALLLPLHYLLTLLTISCVGAHRLRSLAGLHAGTALAVMHNAWALGFLLQCARIGLRGDCVAARSTGRRST</sequence>
<dbReference type="InterPro" id="IPR029044">
    <property type="entry name" value="Nucleotide-diphossugar_trans"/>
</dbReference>
<reference evidence="7" key="1">
    <citation type="submission" date="2016-10" db="EMBL/GenBank/DDBJ databases">
        <authorList>
            <person name="Varghese N."/>
            <person name="Submissions S."/>
        </authorList>
    </citation>
    <scope>NUCLEOTIDE SEQUENCE [LARGE SCALE GENOMIC DNA]</scope>
    <source>
        <strain evidence="7">DSM 26894</strain>
    </source>
</reference>
<dbReference type="CDD" id="cd02525">
    <property type="entry name" value="Succinoglycan_BP_ExoA"/>
    <property type="match status" value="1"/>
</dbReference>
<organism evidence="6 7">
    <name type="scientific">Alloyangia pacifica</name>
    <dbReference type="NCBI Taxonomy" id="311180"/>
    <lineage>
        <taxon>Bacteria</taxon>
        <taxon>Pseudomonadati</taxon>
        <taxon>Pseudomonadota</taxon>
        <taxon>Alphaproteobacteria</taxon>
        <taxon>Rhodobacterales</taxon>
        <taxon>Roseobacteraceae</taxon>
        <taxon>Alloyangia</taxon>
    </lineage>
</organism>
<keyword evidence="7" id="KW-1185">Reference proteome</keyword>
<gene>
    <name evidence="6" type="ORF">SAMN04488050_11926</name>
</gene>
<dbReference type="AlphaFoldDB" id="A0A1I6WED6"/>
<protein>
    <submittedName>
        <fullName evidence="6">Succinoglycan biosynthesis protein ExoA</fullName>
    </submittedName>
</protein>
<dbReference type="OrthoDB" id="8416156at2"/>
<dbReference type="SUPFAM" id="SSF53448">
    <property type="entry name" value="Nucleotide-diphospho-sugar transferases"/>
    <property type="match status" value="1"/>
</dbReference>
<keyword evidence="4" id="KW-1133">Transmembrane helix</keyword>